<dbReference type="InterPro" id="IPR001810">
    <property type="entry name" value="F-box_dom"/>
</dbReference>
<evidence type="ECO:0000259" key="2">
    <source>
        <dbReference type="PROSITE" id="PS50181"/>
    </source>
</evidence>
<sequence length="751" mass="84969">MIATTETPVGPRHPSSPQPPLLGLPQEILEQVFLALALPDALRFMRTCSLLRDVYKASAQLQYLAVLQTSAYVDCVAQSSTPLDHHDQEPLSPTSSPPGTPITRRSNKPLAWRSPHTGKLRATVSSVTLPPWPNEPPQSQPFSYATSAAEKASKLRDREKRWETVDVREQRLLKVRGREGVYELQEGIFLLCNDVSDEEEDKPSSIRLIPLPSTDDPNLEDPPIQTKANELDMSISDLTMDPSQDLIVISEYNPAPLDAMHPAPTHRYHLLSMSTFKPHPLATFPTLDFPPRTDTLPRTRQLLQVMGDTLAVLVAKYIPFWILNAFNIGNIWQRTHEEELVFWNWKTGRVLSRFPLTEKRWFSSFALLSPTTFMVTNTSLTVPYAGPPTPGISARDRRPTIQVYSIATDPLHMVIPSQPLQNEVMDDTTPRPVLLAVLEMPKLDSDVQVAGFDVRPDPPFPARPKDKPGQEPAPTLTRHKPFTQDPSKGIMVLEFVLTERVVLGEDANDRIETWPFELFLPRETLVKLGEEGEERLRDAWSAGGRDGLGVRGAQRDLEWEEWGEKGARLVDKIMPKRSWVCSCSGYRYISILPHDKSPFFEYDLDEEAPDDDPPQRDPNIPYDPQPSHIMLLDFSPYNVQKELSQTVPYPESDDVEPPRRRQWAGETFVPPFTQGEGWKSRVVTKPTVLRKKNVWEGDVVSGLPYREVWREYGGLANGVMIDDQRVIVIKTKAQRNGDWSSIGQEMTVLCL</sequence>
<feature type="region of interest" description="Disordered" evidence="1">
    <location>
        <begin position="602"/>
        <end position="624"/>
    </location>
</feature>
<dbReference type="OrthoDB" id="2745718at2759"/>
<accession>A0A1E3HTQ3</accession>
<evidence type="ECO:0000313" key="3">
    <source>
        <dbReference type="EMBL" id="ODN79729.1"/>
    </source>
</evidence>
<protein>
    <recommendedName>
        <fullName evidence="2">F-box domain-containing protein</fullName>
    </recommendedName>
</protein>
<name>A0A1E3HTQ3_9TREE</name>
<evidence type="ECO:0000256" key="1">
    <source>
        <dbReference type="SAM" id="MobiDB-lite"/>
    </source>
</evidence>
<feature type="domain" description="F-box" evidence="2">
    <location>
        <begin position="18"/>
        <end position="64"/>
    </location>
</feature>
<feature type="compositionally biased region" description="Acidic residues" evidence="1">
    <location>
        <begin position="602"/>
        <end position="612"/>
    </location>
</feature>
<dbReference type="RefSeq" id="XP_018994576.1">
    <property type="nucleotide sequence ID" value="XM_019137550.1"/>
</dbReference>
<proteinExistence type="predicted"/>
<dbReference type="Proteomes" id="UP000094065">
    <property type="component" value="Unassembled WGS sequence"/>
</dbReference>
<dbReference type="PROSITE" id="PS50181">
    <property type="entry name" value="FBOX"/>
    <property type="match status" value="1"/>
</dbReference>
<feature type="region of interest" description="Disordered" evidence="1">
    <location>
        <begin position="82"/>
        <end position="146"/>
    </location>
</feature>
<feature type="compositionally biased region" description="Pro residues" evidence="1">
    <location>
        <begin position="130"/>
        <end position="139"/>
    </location>
</feature>
<evidence type="ECO:0000313" key="4">
    <source>
        <dbReference type="Proteomes" id="UP000094065"/>
    </source>
</evidence>
<feature type="region of interest" description="Disordered" evidence="1">
    <location>
        <begin position="201"/>
        <end position="220"/>
    </location>
</feature>
<feature type="region of interest" description="Disordered" evidence="1">
    <location>
        <begin position="1"/>
        <end position="22"/>
    </location>
</feature>
<keyword evidence="4" id="KW-1185">Reference proteome</keyword>
<dbReference type="EMBL" id="AWGJ01000005">
    <property type="protein sequence ID" value="ODN79729.1"/>
    <property type="molecule type" value="Genomic_DNA"/>
</dbReference>
<dbReference type="GeneID" id="30154956"/>
<gene>
    <name evidence="3" type="ORF">L202_03647</name>
</gene>
<dbReference type="AlphaFoldDB" id="A0A1E3HTQ3"/>
<feature type="region of interest" description="Disordered" evidence="1">
    <location>
        <begin position="453"/>
        <end position="484"/>
    </location>
</feature>
<dbReference type="SUPFAM" id="SSF81383">
    <property type="entry name" value="F-box domain"/>
    <property type="match status" value="1"/>
</dbReference>
<organism evidence="3 4">
    <name type="scientific">Cryptococcus amylolentus CBS 6039</name>
    <dbReference type="NCBI Taxonomy" id="1295533"/>
    <lineage>
        <taxon>Eukaryota</taxon>
        <taxon>Fungi</taxon>
        <taxon>Dikarya</taxon>
        <taxon>Basidiomycota</taxon>
        <taxon>Agaricomycotina</taxon>
        <taxon>Tremellomycetes</taxon>
        <taxon>Tremellales</taxon>
        <taxon>Cryptococcaceae</taxon>
        <taxon>Cryptococcus</taxon>
    </lineage>
</organism>
<dbReference type="InterPro" id="IPR036047">
    <property type="entry name" value="F-box-like_dom_sf"/>
</dbReference>
<comment type="caution">
    <text evidence="3">The sequence shown here is derived from an EMBL/GenBank/DDBJ whole genome shotgun (WGS) entry which is preliminary data.</text>
</comment>
<reference evidence="3 4" key="1">
    <citation type="submission" date="2016-06" db="EMBL/GenBank/DDBJ databases">
        <title>Evolution of pathogenesis and genome organization in the Tremellales.</title>
        <authorList>
            <person name="Cuomo C."/>
            <person name="Litvintseva A."/>
            <person name="Heitman J."/>
            <person name="Chen Y."/>
            <person name="Sun S."/>
            <person name="Springer D."/>
            <person name="Dromer F."/>
            <person name="Young S."/>
            <person name="Zeng Q."/>
            <person name="Chapman S."/>
            <person name="Gujja S."/>
            <person name="Saif S."/>
            <person name="Birren B."/>
        </authorList>
    </citation>
    <scope>NUCLEOTIDE SEQUENCE [LARGE SCALE GENOMIC DNA]</scope>
    <source>
        <strain evidence="3 4">CBS 6039</strain>
    </source>
</reference>